<reference evidence="9 10" key="1">
    <citation type="submission" date="2024-09" db="EMBL/GenBank/DDBJ databases">
        <authorList>
            <person name="Fullem K."/>
        </authorList>
    </citation>
    <scope>NUCLEOTIDE SEQUENCE [LARGE SCALE GENOMIC DNA]</scope>
    <source>
        <strain evidence="10">K1(2024)</strain>
    </source>
</reference>
<keyword evidence="4 7" id="KW-0812">Transmembrane</keyword>
<sequence length="63" mass="7013">MLLSENSKAALRVHGLLCDSNDQWRTAFNLKNVFDRRYYAGGLAQAVAVGDERTALMSVAYSF</sequence>
<name>A0ABV4ZEB9_9PSED</name>
<dbReference type="InterPro" id="IPR010917">
    <property type="entry name" value="TonB_rcpt_CS"/>
</dbReference>
<dbReference type="EMBL" id="JBHFXX010000030">
    <property type="protein sequence ID" value="MFB3802971.1"/>
    <property type="molecule type" value="Genomic_DNA"/>
</dbReference>
<feature type="short sequence motif" description="TonB C-terminal box" evidence="8">
    <location>
        <begin position="46"/>
        <end position="63"/>
    </location>
</feature>
<dbReference type="InterPro" id="IPR039426">
    <property type="entry name" value="TonB-dep_rcpt-like"/>
</dbReference>
<dbReference type="Proteomes" id="UP001577047">
    <property type="component" value="Unassembled WGS sequence"/>
</dbReference>
<comment type="subcellular location">
    <subcellularLocation>
        <location evidence="1 7">Cell outer membrane</location>
        <topology evidence="1 7">Multi-pass membrane protein</topology>
    </subcellularLocation>
</comment>
<evidence type="ECO:0000256" key="5">
    <source>
        <dbReference type="ARBA" id="ARBA00023136"/>
    </source>
</evidence>
<dbReference type="SUPFAM" id="SSF56935">
    <property type="entry name" value="Porins"/>
    <property type="match status" value="1"/>
</dbReference>
<comment type="similarity">
    <text evidence="7">Belongs to the TonB-dependent receptor family.</text>
</comment>
<evidence type="ECO:0000256" key="8">
    <source>
        <dbReference type="PROSITE-ProRule" id="PRU10144"/>
    </source>
</evidence>
<evidence type="ECO:0000313" key="9">
    <source>
        <dbReference type="EMBL" id="MFB3802971.1"/>
    </source>
</evidence>
<accession>A0ABV4ZEB9</accession>
<keyword evidence="2 7" id="KW-0813">Transport</keyword>
<keyword evidence="10" id="KW-1185">Reference proteome</keyword>
<evidence type="ECO:0000256" key="6">
    <source>
        <dbReference type="ARBA" id="ARBA00023237"/>
    </source>
</evidence>
<proteinExistence type="inferred from homology"/>
<keyword evidence="5 7" id="KW-0472">Membrane</keyword>
<organism evidence="9 10">
    <name type="scientific">Pseudomonas boreofloridensis</name>
    <dbReference type="NCBI Taxonomy" id="3064348"/>
    <lineage>
        <taxon>Bacteria</taxon>
        <taxon>Pseudomonadati</taxon>
        <taxon>Pseudomonadota</taxon>
        <taxon>Gammaproteobacteria</taxon>
        <taxon>Pseudomonadales</taxon>
        <taxon>Pseudomonadaceae</taxon>
        <taxon>Pseudomonas</taxon>
    </lineage>
</organism>
<dbReference type="InterPro" id="IPR036942">
    <property type="entry name" value="Beta-barrel_TonB_sf"/>
</dbReference>
<gene>
    <name evidence="9" type="ORF">ACE1YR_21495</name>
</gene>
<dbReference type="Gene3D" id="2.40.170.20">
    <property type="entry name" value="TonB-dependent receptor, beta-barrel domain"/>
    <property type="match status" value="1"/>
</dbReference>
<evidence type="ECO:0000256" key="2">
    <source>
        <dbReference type="ARBA" id="ARBA00022448"/>
    </source>
</evidence>
<dbReference type="RefSeq" id="WP_304485217.1">
    <property type="nucleotide sequence ID" value="NZ_JAUQOQ010000022.1"/>
</dbReference>
<evidence type="ECO:0000313" key="10">
    <source>
        <dbReference type="Proteomes" id="UP001577047"/>
    </source>
</evidence>
<keyword evidence="6 7" id="KW-0998">Cell outer membrane</keyword>
<evidence type="ECO:0008006" key="11">
    <source>
        <dbReference type="Google" id="ProtNLM"/>
    </source>
</evidence>
<evidence type="ECO:0000256" key="7">
    <source>
        <dbReference type="PROSITE-ProRule" id="PRU01360"/>
    </source>
</evidence>
<dbReference type="PROSITE" id="PS52016">
    <property type="entry name" value="TONB_DEPENDENT_REC_3"/>
    <property type="match status" value="1"/>
</dbReference>
<evidence type="ECO:0000256" key="4">
    <source>
        <dbReference type="ARBA" id="ARBA00022692"/>
    </source>
</evidence>
<keyword evidence="3 7" id="KW-1134">Transmembrane beta strand</keyword>
<evidence type="ECO:0000256" key="3">
    <source>
        <dbReference type="ARBA" id="ARBA00022452"/>
    </source>
</evidence>
<dbReference type="PROSITE" id="PS01156">
    <property type="entry name" value="TONB_DEPENDENT_REC_2"/>
    <property type="match status" value="1"/>
</dbReference>
<protein>
    <recommendedName>
        <fullName evidence="11">TonB-dependent receptor-like beta-barrel domain-containing protein</fullName>
    </recommendedName>
</protein>
<evidence type="ECO:0000256" key="1">
    <source>
        <dbReference type="ARBA" id="ARBA00004571"/>
    </source>
</evidence>
<comment type="caution">
    <text evidence="9">The sequence shown here is derived from an EMBL/GenBank/DDBJ whole genome shotgun (WGS) entry which is preliminary data.</text>
</comment>